<dbReference type="Gene3D" id="1.25.40.20">
    <property type="entry name" value="Ankyrin repeat-containing domain"/>
    <property type="match status" value="2"/>
</dbReference>
<name>A0A1V6RTN7_9EURO</name>
<gene>
    <name evidence="3" type="ORF">PENVUL_c027G04716</name>
</gene>
<evidence type="ECO:0000313" key="3">
    <source>
        <dbReference type="EMBL" id="OQE05141.1"/>
    </source>
</evidence>
<keyword evidence="2" id="KW-0040">ANK repeat</keyword>
<dbReference type="EMBL" id="MDYP01000027">
    <property type="protein sequence ID" value="OQE05141.1"/>
    <property type="molecule type" value="Genomic_DNA"/>
</dbReference>
<dbReference type="SUPFAM" id="SSF48403">
    <property type="entry name" value="Ankyrin repeat"/>
    <property type="match status" value="1"/>
</dbReference>
<dbReference type="STRING" id="29845.A0A1V6RTN7"/>
<proteinExistence type="predicted"/>
<protein>
    <submittedName>
        <fullName evidence="3">Uncharacterized protein</fullName>
    </submittedName>
</protein>
<dbReference type="InterPro" id="IPR050889">
    <property type="entry name" value="Dendritic_Spine_Reg/Scaffold"/>
</dbReference>
<reference evidence="4" key="1">
    <citation type="journal article" date="2017" name="Nat. Microbiol.">
        <title>Global analysis of biosynthetic gene clusters reveals vast potential of secondary metabolite production in Penicillium species.</title>
        <authorList>
            <person name="Nielsen J.C."/>
            <person name="Grijseels S."/>
            <person name="Prigent S."/>
            <person name="Ji B."/>
            <person name="Dainat J."/>
            <person name="Nielsen K.F."/>
            <person name="Frisvad J.C."/>
            <person name="Workman M."/>
            <person name="Nielsen J."/>
        </authorList>
    </citation>
    <scope>NUCLEOTIDE SEQUENCE [LARGE SCALE GENOMIC DNA]</scope>
    <source>
        <strain evidence="4">IBT 29486</strain>
    </source>
</reference>
<dbReference type="Proteomes" id="UP000191518">
    <property type="component" value="Unassembled WGS sequence"/>
</dbReference>
<dbReference type="Pfam" id="PF12796">
    <property type="entry name" value="Ank_2"/>
    <property type="match status" value="1"/>
</dbReference>
<dbReference type="PANTHER" id="PTHR24166:SF48">
    <property type="entry name" value="PROTEIN VAPYRIN"/>
    <property type="match status" value="1"/>
</dbReference>
<organism evidence="3 4">
    <name type="scientific">Penicillium vulpinum</name>
    <dbReference type="NCBI Taxonomy" id="29845"/>
    <lineage>
        <taxon>Eukaryota</taxon>
        <taxon>Fungi</taxon>
        <taxon>Dikarya</taxon>
        <taxon>Ascomycota</taxon>
        <taxon>Pezizomycotina</taxon>
        <taxon>Eurotiomycetes</taxon>
        <taxon>Eurotiomycetidae</taxon>
        <taxon>Eurotiales</taxon>
        <taxon>Aspergillaceae</taxon>
        <taxon>Penicillium</taxon>
    </lineage>
</organism>
<dbReference type="SMART" id="SM00248">
    <property type="entry name" value="ANK"/>
    <property type="match status" value="4"/>
</dbReference>
<dbReference type="PANTHER" id="PTHR24166">
    <property type="entry name" value="ROLLING PEBBLES, ISOFORM B"/>
    <property type="match status" value="1"/>
</dbReference>
<keyword evidence="4" id="KW-1185">Reference proteome</keyword>
<evidence type="ECO:0000256" key="1">
    <source>
        <dbReference type="ARBA" id="ARBA00022737"/>
    </source>
</evidence>
<evidence type="ECO:0000313" key="4">
    <source>
        <dbReference type="Proteomes" id="UP000191518"/>
    </source>
</evidence>
<comment type="caution">
    <text evidence="3">The sequence shown here is derived from an EMBL/GenBank/DDBJ whole genome shotgun (WGS) entry which is preliminary data.</text>
</comment>
<accession>A0A1V6RTN7</accession>
<evidence type="ECO:0000256" key="2">
    <source>
        <dbReference type="ARBA" id="ARBA00023043"/>
    </source>
</evidence>
<dbReference type="InterPro" id="IPR002110">
    <property type="entry name" value="Ankyrin_rpt"/>
</dbReference>
<sequence>MAELLYSLQVGDENAALGYVHDIISEASQQGILGSILGRSDTAENNDNLSWMAAILWKATWLNMPVSLLLENKTPADILDNIVSRFPSQLYLASYLGHTSVVCLLLQHGTNIGVLREGKYGVCWVAAARGHANGVRALVESNRELLEKEAPETPLYAASFHGCWKAIKTLISLKATPDLLQILLAAKADPNLAGGEKPRVTPLYYAATQGASIDCVRAILSNGVDPNHISSPDPLAWMISVSPMPSQQNIATLEVLSNNSPSLVNSNSKQPPPPLYTINGKGEGLLQLAGKNTELDKILREASDAFLHGFTIVDGRGTVEEIKDERDANLGKCSDNLLDEFSDAHECNTWS</sequence>
<dbReference type="AlphaFoldDB" id="A0A1V6RTN7"/>
<keyword evidence="1" id="KW-0677">Repeat</keyword>
<dbReference type="InterPro" id="IPR036770">
    <property type="entry name" value="Ankyrin_rpt-contain_sf"/>
</dbReference>